<name>A0A9W7X1X2_TRIRA</name>
<gene>
    <name evidence="1" type="ORF">IRJ41_022594</name>
</gene>
<proteinExistence type="predicted"/>
<evidence type="ECO:0000313" key="1">
    <source>
        <dbReference type="EMBL" id="KAI7812314.1"/>
    </source>
</evidence>
<comment type="caution">
    <text evidence="1">The sequence shown here is derived from an EMBL/GenBank/DDBJ whole genome shotgun (WGS) entry which is preliminary data.</text>
</comment>
<organism evidence="1 2">
    <name type="scientific">Triplophysa rosa</name>
    <name type="common">Cave loach</name>
    <dbReference type="NCBI Taxonomy" id="992332"/>
    <lineage>
        <taxon>Eukaryota</taxon>
        <taxon>Metazoa</taxon>
        <taxon>Chordata</taxon>
        <taxon>Craniata</taxon>
        <taxon>Vertebrata</taxon>
        <taxon>Euteleostomi</taxon>
        <taxon>Actinopterygii</taxon>
        <taxon>Neopterygii</taxon>
        <taxon>Teleostei</taxon>
        <taxon>Ostariophysi</taxon>
        <taxon>Cypriniformes</taxon>
        <taxon>Nemacheilidae</taxon>
        <taxon>Triplophysa</taxon>
    </lineage>
</organism>
<dbReference type="Proteomes" id="UP001059041">
    <property type="component" value="Linkage Group LG3"/>
</dbReference>
<evidence type="ECO:0000313" key="2">
    <source>
        <dbReference type="Proteomes" id="UP001059041"/>
    </source>
</evidence>
<sequence length="126" mass="14497">MNNTAKDRQARMCEKIEKERQRDRIFVVYFGLFGLVDCCSRTGSKERQKIRSRIDQIRSALQVTVIWCRSGGFSAEEIYCSRSCEWDGSGPPPGKPLRRAGGVQCLKSCFQRWRLNERASVPHAPR</sequence>
<dbReference type="AlphaFoldDB" id="A0A9W7X1X2"/>
<protein>
    <submittedName>
        <fullName evidence="1">Uncharacterized protein</fullName>
    </submittedName>
</protein>
<reference evidence="1" key="1">
    <citation type="submission" date="2021-02" db="EMBL/GenBank/DDBJ databases">
        <title>Comparative genomics reveals that relaxation of natural selection precedes convergent phenotypic evolution of cavefish.</title>
        <authorList>
            <person name="Peng Z."/>
        </authorList>
    </citation>
    <scope>NUCLEOTIDE SEQUENCE</scope>
    <source>
        <tissue evidence="1">Muscle</tissue>
    </source>
</reference>
<keyword evidence="2" id="KW-1185">Reference proteome</keyword>
<accession>A0A9W7X1X2</accession>
<dbReference type="EMBL" id="JAFHDT010000003">
    <property type="protein sequence ID" value="KAI7812314.1"/>
    <property type="molecule type" value="Genomic_DNA"/>
</dbReference>